<dbReference type="SUPFAM" id="SSF46689">
    <property type="entry name" value="Homeodomain-like"/>
    <property type="match status" value="1"/>
</dbReference>
<dbReference type="InterPro" id="IPR041490">
    <property type="entry name" value="KstR2_TetR_C"/>
</dbReference>
<evidence type="ECO:0000313" key="6">
    <source>
        <dbReference type="EMBL" id="SED79066.1"/>
    </source>
</evidence>
<sequence>MTATEHDDVTAARMSKSEVTRARIIAAAGKVLAETGYQHTRLSAIAAEAGMQTGSLYYYFDSKEALVEEALDGGVRVAHERVRQSVADLPGPATAGERLFAAIRAFVKVRLEIGSMSPAHIRSYRDLPQDMRERLRPELEAFSSLWDQLVIAAVESGEIRKDIDPFVLHLFVVHTSEQIIKWPDTVRTSIAHTTDVMVRLMTNGLEGPPHTKR</sequence>
<proteinExistence type="predicted"/>
<protein>
    <submittedName>
        <fullName evidence="6">DNA-binding transcriptional regulator, AcrR family</fullName>
    </submittedName>
</protein>
<dbReference type="Proteomes" id="UP000183407">
    <property type="component" value="Unassembled WGS sequence"/>
</dbReference>
<dbReference type="GO" id="GO:0003700">
    <property type="term" value="F:DNA-binding transcription factor activity"/>
    <property type="evidence" value="ECO:0007669"/>
    <property type="project" value="TreeGrafter"/>
</dbReference>
<keyword evidence="1" id="KW-0805">Transcription regulation</keyword>
<dbReference type="PRINTS" id="PR00455">
    <property type="entry name" value="HTHTETR"/>
</dbReference>
<dbReference type="Pfam" id="PF00440">
    <property type="entry name" value="TetR_N"/>
    <property type="match status" value="1"/>
</dbReference>
<dbReference type="EMBL" id="FNTL01000004">
    <property type="protein sequence ID" value="SED79066.1"/>
    <property type="molecule type" value="Genomic_DNA"/>
</dbReference>
<dbReference type="Gene3D" id="1.10.10.60">
    <property type="entry name" value="Homeodomain-like"/>
    <property type="match status" value="1"/>
</dbReference>
<dbReference type="Pfam" id="PF17932">
    <property type="entry name" value="TetR_C_24"/>
    <property type="match status" value="1"/>
</dbReference>
<dbReference type="RefSeq" id="WP_073361757.1">
    <property type="nucleotide sequence ID" value="NZ_FNTL01000004.1"/>
</dbReference>
<keyword evidence="2 4" id="KW-0238">DNA-binding</keyword>
<evidence type="ECO:0000313" key="7">
    <source>
        <dbReference type="Proteomes" id="UP000183407"/>
    </source>
</evidence>
<dbReference type="PANTHER" id="PTHR30055">
    <property type="entry name" value="HTH-TYPE TRANSCRIPTIONAL REGULATOR RUTR"/>
    <property type="match status" value="1"/>
</dbReference>
<evidence type="ECO:0000256" key="3">
    <source>
        <dbReference type="ARBA" id="ARBA00023163"/>
    </source>
</evidence>
<evidence type="ECO:0000256" key="2">
    <source>
        <dbReference type="ARBA" id="ARBA00023125"/>
    </source>
</evidence>
<reference evidence="7" key="1">
    <citation type="submission" date="2016-10" db="EMBL/GenBank/DDBJ databases">
        <authorList>
            <person name="Varghese N."/>
        </authorList>
    </citation>
    <scope>NUCLEOTIDE SEQUENCE [LARGE SCALE GENOMIC DNA]</scope>
    <source>
        <strain evidence="7">DSM 44719</strain>
    </source>
</reference>
<evidence type="ECO:0000259" key="5">
    <source>
        <dbReference type="PROSITE" id="PS50977"/>
    </source>
</evidence>
<dbReference type="PANTHER" id="PTHR30055:SF234">
    <property type="entry name" value="HTH-TYPE TRANSCRIPTIONAL REGULATOR BETI"/>
    <property type="match status" value="1"/>
</dbReference>
<feature type="domain" description="HTH tetR-type" evidence="5">
    <location>
        <begin position="18"/>
        <end position="78"/>
    </location>
</feature>
<dbReference type="PROSITE" id="PS50977">
    <property type="entry name" value="HTH_TETR_2"/>
    <property type="match status" value="1"/>
</dbReference>
<dbReference type="Gene3D" id="1.10.357.10">
    <property type="entry name" value="Tetracycline Repressor, domain 2"/>
    <property type="match status" value="1"/>
</dbReference>
<dbReference type="AlphaFoldDB" id="A0A1H5DJR4"/>
<dbReference type="SUPFAM" id="SSF48498">
    <property type="entry name" value="Tetracyclin repressor-like, C-terminal domain"/>
    <property type="match status" value="1"/>
</dbReference>
<feature type="DNA-binding region" description="H-T-H motif" evidence="4">
    <location>
        <begin position="41"/>
        <end position="60"/>
    </location>
</feature>
<keyword evidence="3" id="KW-0804">Transcription</keyword>
<dbReference type="GO" id="GO:0000976">
    <property type="term" value="F:transcription cis-regulatory region binding"/>
    <property type="evidence" value="ECO:0007669"/>
    <property type="project" value="TreeGrafter"/>
</dbReference>
<evidence type="ECO:0000256" key="1">
    <source>
        <dbReference type="ARBA" id="ARBA00023015"/>
    </source>
</evidence>
<dbReference type="InterPro" id="IPR050109">
    <property type="entry name" value="HTH-type_TetR-like_transc_reg"/>
</dbReference>
<accession>A0A1H5DJR4</accession>
<evidence type="ECO:0000256" key="4">
    <source>
        <dbReference type="PROSITE-ProRule" id="PRU00335"/>
    </source>
</evidence>
<dbReference type="InterPro" id="IPR001647">
    <property type="entry name" value="HTH_TetR"/>
</dbReference>
<dbReference type="InterPro" id="IPR036271">
    <property type="entry name" value="Tet_transcr_reg_TetR-rel_C_sf"/>
</dbReference>
<name>A0A1H5DJR4_RHOJO</name>
<organism evidence="6 7">
    <name type="scientific">Rhodococcus jostii</name>
    <dbReference type="NCBI Taxonomy" id="132919"/>
    <lineage>
        <taxon>Bacteria</taxon>
        <taxon>Bacillati</taxon>
        <taxon>Actinomycetota</taxon>
        <taxon>Actinomycetes</taxon>
        <taxon>Mycobacteriales</taxon>
        <taxon>Nocardiaceae</taxon>
        <taxon>Rhodococcus</taxon>
    </lineage>
</organism>
<gene>
    <name evidence="6" type="ORF">SAMN04490220_5561</name>
</gene>
<dbReference type="InterPro" id="IPR009057">
    <property type="entry name" value="Homeodomain-like_sf"/>
</dbReference>
<dbReference type="OrthoDB" id="4726108at2"/>